<proteinExistence type="predicted"/>
<accession>A0A128A137</accession>
<keyword evidence="2" id="KW-1185">Reference proteome</keyword>
<dbReference type="AlphaFoldDB" id="A0A128A137"/>
<evidence type="ECO:0000313" key="1">
    <source>
        <dbReference type="EMBL" id="CUR51074.1"/>
    </source>
</evidence>
<organism evidence="1 2">
    <name type="scientific">Nitrosotalea devaniterrae</name>
    <dbReference type="NCBI Taxonomy" id="1078905"/>
    <lineage>
        <taxon>Archaea</taxon>
        <taxon>Nitrososphaerota</taxon>
        <taxon>Nitrososphaeria</taxon>
        <taxon>Nitrosotaleales</taxon>
        <taxon>Nitrosotaleaceae</taxon>
        <taxon>Nitrosotalea</taxon>
    </lineage>
</organism>
<gene>
    <name evidence="1" type="ORF">NDEV_0309</name>
</gene>
<dbReference type="KEGG" id="ndv:NDEV_0309"/>
<dbReference type="Proteomes" id="UP000196239">
    <property type="component" value="Chromosome 1"/>
</dbReference>
<evidence type="ECO:0000313" key="2">
    <source>
        <dbReference type="Proteomes" id="UP000196239"/>
    </source>
</evidence>
<dbReference type="EMBL" id="LN890280">
    <property type="protein sequence ID" value="CUR51074.1"/>
    <property type="molecule type" value="Genomic_DNA"/>
</dbReference>
<reference evidence="2" key="1">
    <citation type="submission" date="2015-10" db="EMBL/GenBank/DDBJ databases">
        <authorList>
            <person name="Lehtovirta-Morley L.E."/>
            <person name="Vieille C."/>
        </authorList>
    </citation>
    <scope>NUCLEOTIDE SEQUENCE [LARGE SCALE GENOMIC DNA]</scope>
</reference>
<sequence length="65" mass="7378">MFPVGQKKVVKGLKKSDSVMINGYQLYHNYIRPHMSLDGKTPAQACGIEIEGQDKWKTLIQRTSL</sequence>
<protein>
    <submittedName>
        <fullName evidence="1">Transposase</fullName>
    </submittedName>
</protein>
<name>A0A128A137_9ARCH</name>